<evidence type="ECO:0000256" key="1">
    <source>
        <dbReference type="SAM" id="MobiDB-lite"/>
    </source>
</evidence>
<gene>
    <name evidence="2" type="ORF">CCHLO57077_00008155</name>
</gene>
<dbReference type="EMBL" id="CABFNP030000799">
    <property type="protein sequence ID" value="CAI6087574.1"/>
    <property type="molecule type" value="Genomic_DNA"/>
</dbReference>
<reference evidence="2" key="1">
    <citation type="submission" date="2023-01" db="EMBL/GenBank/DDBJ databases">
        <authorList>
            <person name="Piombo E."/>
        </authorList>
    </citation>
    <scope>NUCLEOTIDE SEQUENCE</scope>
</reference>
<keyword evidence="3" id="KW-1185">Reference proteome</keyword>
<evidence type="ECO:0000313" key="2">
    <source>
        <dbReference type="EMBL" id="CAI6087574.1"/>
    </source>
</evidence>
<organism evidence="2 3">
    <name type="scientific">Clonostachys chloroleuca</name>
    <dbReference type="NCBI Taxonomy" id="1926264"/>
    <lineage>
        <taxon>Eukaryota</taxon>
        <taxon>Fungi</taxon>
        <taxon>Dikarya</taxon>
        <taxon>Ascomycota</taxon>
        <taxon>Pezizomycotina</taxon>
        <taxon>Sordariomycetes</taxon>
        <taxon>Hypocreomycetidae</taxon>
        <taxon>Hypocreales</taxon>
        <taxon>Bionectriaceae</taxon>
        <taxon>Clonostachys</taxon>
    </lineage>
</organism>
<accession>A0AA35M0T8</accession>
<dbReference type="Proteomes" id="UP001160390">
    <property type="component" value="Unassembled WGS sequence"/>
</dbReference>
<sequence>MPTHTQIPPFGGDARRNAQARPSVLSDVSEARATRAKTPSDDLKRYLALSRHNLTATRGHQHPIPITSKQALRTLRNRSLDYERVYQRQIGDGRPDEYWIACGAPNCYRCTFYDRLIMYNLKPYADWREEIFISLMLKVLRKAGVKSARGKAVSWDDVNSFVQSPPIRGAFWDFHKMCGVSLEEVSPEAMTAKLAGMMPAVVRIVQAPVIGEVKVDRVTKAVKKDRYAPGWYLGDLAYLRSGGRQWGAREKKTTPTEEAETWDVHKCFSHPYAGRPKTWVLEDYLLQFCVVAESWRRYGLQRGCRWGFGGAVRAADLICAVLLNWWCMTQFDVFKRQRHSRLSMNLVWEQWMARYPRFLQGNDEMEEQGRRSSEKVLQGVGRAVMLGFSDTPQNYVRRPAHVVVVSPRDPTRISWKKLARARLSKKPARNRSFIM</sequence>
<evidence type="ECO:0000313" key="3">
    <source>
        <dbReference type="Proteomes" id="UP001160390"/>
    </source>
</evidence>
<name>A0AA35M0T8_9HYPO</name>
<protein>
    <submittedName>
        <fullName evidence="2">Uncharacterized protein</fullName>
    </submittedName>
</protein>
<feature type="compositionally biased region" description="Basic and acidic residues" evidence="1">
    <location>
        <begin position="29"/>
        <end position="39"/>
    </location>
</feature>
<comment type="caution">
    <text evidence="2">The sequence shown here is derived from an EMBL/GenBank/DDBJ whole genome shotgun (WGS) entry which is preliminary data.</text>
</comment>
<dbReference type="AlphaFoldDB" id="A0AA35M0T8"/>
<proteinExistence type="predicted"/>
<feature type="region of interest" description="Disordered" evidence="1">
    <location>
        <begin position="1"/>
        <end position="39"/>
    </location>
</feature>